<dbReference type="OrthoDB" id="276515at2759"/>
<dbReference type="EMBL" id="KV784357">
    <property type="protein sequence ID" value="OEU17862.1"/>
    <property type="molecule type" value="Genomic_DNA"/>
</dbReference>
<dbReference type="Proteomes" id="UP000095751">
    <property type="component" value="Unassembled WGS sequence"/>
</dbReference>
<dbReference type="Gene3D" id="3.60.10.10">
    <property type="entry name" value="Endonuclease/exonuclease/phosphatase"/>
    <property type="match status" value="1"/>
</dbReference>
<evidence type="ECO:0000259" key="3">
    <source>
        <dbReference type="Pfam" id="PF03372"/>
    </source>
</evidence>
<protein>
    <recommendedName>
        <fullName evidence="3">Endonuclease/exonuclease/phosphatase domain-containing protein</fullName>
    </recommendedName>
</protein>
<dbReference type="Pfam" id="PF03372">
    <property type="entry name" value="Exo_endo_phos"/>
    <property type="match status" value="1"/>
</dbReference>
<organism evidence="4 5">
    <name type="scientific">Fragilariopsis cylindrus CCMP1102</name>
    <dbReference type="NCBI Taxonomy" id="635003"/>
    <lineage>
        <taxon>Eukaryota</taxon>
        <taxon>Sar</taxon>
        <taxon>Stramenopiles</taxon>
        <taxon>Ochrophyta</taxon>
        <taxon>Bacillariophyta</taxon>
        <taxon>Bacillariophyceae</taxon>
        <taxon>Bacillariophycidae</taxon>
        <taxon>Bacillariales</taxon>
        <taxon>Bacillariaceae</taxon>
        <taxon>Fragilariopsis</taxon>
    </lineage>
</organism>
<gene>
    <name evidence="4" type="ORF">FRACYDRAFT_238290</name>
</gene>
<keyword evidence="2" id="KW-0732">Signal</keyword>
<feature type="domain" description="Endonuclease/exonuclease/phosphatase" evidence="3">
    <location>
        <begin position="443"/>
        <end position="657"/>
    </location>
</feature>
<feature type="chain" id="PRO_5009193101" description="Endonuclease/exonuclease/phosphatase domain-containing protein" evidence="2">
    <location>
        <begin position="24"/>
        <end position="667"/>
    </location>
</feature>
<dbReference type="AlphaFoldDB" id="A0A1E7FI59"/>
<dbReference type="KEGG" id="fcy:FRACYDRAFT_238290"/>
<evidence type="ECO:0000313" key="4">
    <source>
        <dbReference type="EMBL" id="OEU17862.1"/>
    </source>
</evidence>
<feature type="signal peptide" evidence="2">
    <location>
        <begin position="1"/>
        <end position="23"/>
    </location>
</feature>
<dbReference type="InterPro" id="IPR036691">
    <property type="entry name" value="Endo/exonu/phosph_ase_sf"/>
</dbReference>
<dbReference type="SUPFAM" id="SSF56219">
    <property type="entry name" value="DNase I-like"/>
    <property type="match status" value="1"/>
</dbReference>
<feature type="compositionally biased region" description="Low complexity" evidence="1">
    <location>
        <begin position="323"/>
        <end position="337"/>
    </location>
</feature>
<dbReference type="GO" id="GO:0003824">
    <property type="term" value="F:catalytic activity"/>
    <property type="evidence" value="ECO:0007669"/>
    <property type="project" value="InterPro"/>
</dbReference>
<dbReference type="InParanoid" id="A0A1E7FI59"/>
<feature type="region of interest" description="Disordered" evidence="1">
    <location>
        <begin position="224"/>
        <end position="349"/>
    </location>
</feature>
<proteinExistence type="predicted"/>
<dbReference type="InterPro" id="IPR005135">
    <property type="entry name" value="Endo/exonuclease/phosphatase"/>
</dbReference>
<sequence length="667" mass="70853">MAPPKKSSVMFALLAVFLCYCCGSSHNFVVAVDNNDDSNSKGATKARTNFLRRSMTGNQVDVVVVVNDAVAKDQRELMPSNNKCGCSTCTQEVLNDDADGYSCGGRIDWMVSSMEYSEKDACNLVAGEEFPSVCGGCHTAQCREELIVTELIVTERSRCGCEQCTDAAWNTIVTDAGGSYSCGSRIDWMISSQGYDESTACSYVSDEFPDICTCSCDDDDNNTASPITPLDTQTPTTEPPTGSSSSFDSNFESSFESTNSPNEEATVTTTQAPTTEPPTKSPTEEPTVRATQAPTTEPPTNSPTEEPTVRTTQAPTTEPPTNSPTEEPTVRATQAPTTEPPTSTPIEEQTVETTSRCGCEQCTDAVWNTIVTDAGGSYSCGSRIDWMKSSQEYDESKACSYVSDEFPGVCTCTCGGSSPSSPPPPPPPIPTPSVSGSGTVKVMSYNTQYTGYYGDGRIVNFAQKIAEVAADVVGLQECQDANALVSLVGSPYKVLSATGRQNYILYNANRVEYLESGSMNIPSDTYAQRALTWGKFRVLEGSGAGNEFWFFNTHLPHNLGAAADRNTHARIGQMLLEKRIQLGAGSSPTIVVGDCNPFASSGASNGSFESNLAQGGIKMIYTVTGIDGGFGGLDKIFASEEHWTGSGADVGTGSSDHSAIIANLSLK</sequence>
<keyword evidence="5" id="KW-1185">Reference proteome</keyword>
<evidence type="ECO:0000313" key="5">
    <source>
        <dbReference type="Proteomes" id="UP000095751"/>
    </source>
</evidence>
<reference evidence="4 5" key="1">
    <citation type="submission" date="2016-09" db="EMBL/GenBank/DDBJ databases">
        <title>Extensive genetic diversity and differential bi-allelic expression allows diatom success in the polar Southern Ocean.</title>
        <authorList>
            <consortium name="DOE Joint Genome Institute"/>
            <person name="Mock T."/>
            <person name="Otillar R.P."/>
            <person name="Strauss J."/>
            <person name="Dupont C."/>
            <person name="Frickenhaus S."/>
            <person name="Maumus F."/>
            <person name="Mcmullan M."/>
            <person name="Sanges R."/>
            <person name="Schmutz J."/>
            <person name="Toseland A."/>
            <person name="Valas R."/>
            <person name="Veluchamy A."/>
            <person name="Ward B.J."/>
            <person name="Allen A."/>
            <person name="Barry K."/>
            <person name="Falciatore A."/>
            <person name="Ferrante M."/>
            <person name="Fortunato A.E."/>
            <person name="Gloeckner G."/>
            <person name="Gruber A."/>
            <person name="Hipkin R."/>
            <person name="Janech M."/>
            <person name="Kroth P."/>
            <person name="Leese F."/>
            <person name="Lindquist E."/>
            <person name="Lyon B.R."/>
            <person name="Martin J."/>
            <person name="Mayer C."/>
            <person name="Parker M."/>
            <person name="Quesneville H."/>
            <person name="Raymond J."/>
            <person name="Uhlig C."/>
            <person name="Valentin K.U."/>
            <person name="Worden A.Z."/>
            <person name="Armbrust E.V."/>
            <person name="Bowler C."/>
            <person name="Green B."/>
            <person name="Moulton V."/>
            <person name="Van Oosterhout C."/>
            <person name="Grigoriev I."/>
        </authorList>
    </citation>
    <scope>NUCLEOTIDE SEQUENCE [LARGE SCALE GENOMIC DNA]</scope>
    <source>
        <strain evidence="4 5">CCMP1102</strain>
    </source>
</reference>
<feature type="compositionally biased region" description="Low complexity" evidence="1">
    <location>
        <begin position="226"/>
        <end position="274"/>
    </location>
</feature>
<accession>A0A1E7FI59</accession>
<name>A0A1E7FI59_9STRA</name>
<evidence type="ECO:0000256" key="1">
    <source>
        <dbReference type="SAM" id="MobiDB-lite"/>
    </source>
</evidence>
<evidence type="ECO:0000256" key="2">
    <source>
        <dbReference type="SAM" id="SignalP"/>
    </source>
</evidence>